<dbReference type="AlphaFoldDB" id="H1XTX4"/>
<reference evidence="2 5" key="2">
    <citation type="submission" date="2016-11" db="EMBL/GenBank/DDBJ databases">
        <title>Genomic analysis of Caldithrix abyssi and proposal of a novel bacterial phylum Caldithrichaeota.</title>
        <authorList>
            <person name="Kublanov I."/>
            <person name="Sigalova O."/>
            <person name="Gavrilov S."/>
            <person name="Lebedinsky A."/>
            <person name="Ivanova N."/>
            <person name="Daum C."/>
            <person name="Reddy T."/>
            <person name="Klenk H.P."/>
            <person name="Goker M."/>
            <person name="Reva O."/>
            <person name="Miroshnichenko M."/>
            <person name="Kyprides N."/>
            <person name="Woyke T."/>
            <person name="Gelfand M."/>
        </authorList>
    </citation>
    <scope>NUCLEOTIDE SEQUENCE [LARGE SCALE GENOMIC DNA]</scope>
    <source>
        <strain evidence="2 5">LF13</strain>
    </source>
</reference>
<accession>H1XTX4</accession>
<organism evidence="3 4">
    <name type="scientific">Caldithrix abyssi DSM 13497</name>
    <dbReference type="NCBI Taxonomy" id="880073"/>
    <lineage>
        <taxon>Bacteria</taxon>
        <taxon>Pseudomonadati</taxon>
        <taxon>Calditrichota</taxon>
        <taxon>Calditrichia</taxon>
        <taxon>Calditrichales</taxon>
        <taxon>Calditrichaceae</taxon>
        <taxon>Caldithrix</taxon>
    </lineage>
</organism>
<reference evidence="3 4" key="1">
    <citation type="submission" date="2011-09" db="EMBL/GenBank/DDBJ databases">
        <title>The permanent draft genome of Caldithrix abyssi DSM 13497.</title>
        <authorList>
            <consortium name="US DOE Joint Genome Institute (JGI-PGF)"/>
            <person name="Lucas S."/>
            <person name="Han J."/>
            <person name="Lapidus A."/>
            <person name="Bruce D."/>
            <person name="Goodwin L."/>
            <person name="Pitluck S."/>
            <person name="Peters L."/>
            <person name="Kyrpides N."/>
            <person name="Mavromatis K."/>
            <person name="Ivanova N."/>
            <person name="Mikhailova N."/>
            <person name="Chertkov O."/>
            <person name="Detter J.C."/>
            <person name="Tapia R."/>
            <person name="Han C."/>
            <person name="Land M."/>
            <person name="Hauser L."/>
            <person name="Markowitz V."/>
            <person name="Cheng J.-F."/>
            <person name="Hugenholtz P."/>
            <person name="Woyke T."/>
            <person name="Wu D."/>
            <person name="Spring S."/>
            <person name="Brambilla E."/>
            <person name="Klenk H.-P."/>
            <person name="Eisen J.A."/>
        </authorList>
    </citation>
    <scope>NUCLEOTIDE SEQUENCE [LARGE SCALE GENOMIC DNA]</scope>
    <source>
        <strain evidence="3 4">DSM 13497</strain>
    </source>
</reference>
<evidence type="ECO:0000313" key="3">
    <source>
        <dbReference type="EMBL" id="EHO42741.1"/>
    </source>
</evidence>
<evidence type="ECO:0000313" key="5">
    <source>
        <dbReference type="Proteomes" id="UP000183868"/>
    </source>
</evidence>
<dbReference type="InterPro" id="IPR002852">
    <property type="entry name" value="UPF0251"/>
</dbReference>
<comment type="similarity">
    <text evidence="1">Belongs to the UPF0251 family.</text>
</comment>
<dbReference type="PANTHER" id="PTHR37478">
    <property type="match status" value="1"/>
</dbReference>
<keyword evidence="4" id="KW-1185">Reference proteome</keyword>
<dbReference type="Pfam" id="PF02001">
    <property type="entry name" value="DUF134"/>
    <property type="match status" value="1"/>
</dbReference>
<evidence type="ECO:0000256" key="1">
    <source>
        <dbReference type="ARBA" id="ARBA00009350"/>
    </source>
</evidence>
<keyword evidence="2" id="KW-0238">DNA-binding</keyword>
<dbReference type="GO" id="GO:0003677">
    <property type="term" value="F:DNA binding"/>
    <property type="evidence" value="ECO:0007669"/>
    <property type="project" value="UniProtKB-KW"/>
</dbReference>
<proteinExistence type="inferred from homology"/>
<dbReference type="PaxDb" id="880073-Calab_3135"/>
<dbReference type="EMBL" id="CM001402">
    <property type="protein sequence ID" value="EHO42741.1"/>
    <property type="molecule type" value="Genomic_DNA"/>
</dbReference>
<dbReference type="HOGENOM" id="CLU_094511_0_1_0"/>
<dbReference type="Proteomes" id="UP000183868">
    <property type="component" value="Chromosome"/>
</dbReference>
<dbReference type="STRING" id="880073.Cabys_2013"/>
<dbReference type="KEGG" id="caby:Cabys_2013"/>
<protein>
    <submittedName>
        <fullName evidence="2">Putative DNA-binding protein, UPF0251 family</fullName>
    </submittedName>
</protein>
<gene>
    <name evidence="2" type="ORF">Cabys_2013</name>
    <name evidence="3" type="ORF">Calab_3135</name>
</gene>
<dbReference type="EMBL" id="CP018099">
    <property type="protein sequence ID" value="APF18762.1"/>
    <property type="molecule type" value="Genomic_DNA"/>
</dbReference>
<sequence>MIWQPPQFRNFKPSGIPRRALESIVLTVDEYEAIRLADHLGLEHQAAAERMHISRPTFTRLIEQARRKVATAIVEGKELIIDGGNVNFINTLTHCQDCGETIQQPIDAEIDQCPDCGSQNIENLAHRYLAQGRRHRRGR</sequence>
<name>H1XTX4_CALAY</name>
<evidence type="ECO:0000313" key="2">
    <source>
        <dbReference type="EMBL" id="APF18762.1"/>
    </source>
</evidence>
<dbReference type="Proteomes" id="UP000004671">
    <property type="component" value="Chromosome"/>
</dbReference>
<dbReference type="eggNOG" id="COG1342">
    <property type="taxonomic scope" value="Bacteria"/>
</dbReference>
<dbReference type="PANTHER" id="PTHR37478:SF2">
    <property type="entry name" value="UPF0251 PROTEIN TK0562"/>
    <property type="match status" value="1"/>
</dbReference>
<evidence type="ECO:0000313" key="4">
    <source>
        <dbReference type="Proteomes" id="UP000004671"/>
    </source>
</evidence>
<dbReference type="InParanoid" id="H1XTX4"/>